<evidence type="ECO:0000313" key="19">
    <source>
        <dbReference type="Proteomes" id="UP001159363"/>
    </source>
</evidence>
<evidence type="ECO:0000256" key="11">
    <source>
        <dbReference type="ARBA" id="ARBA00023180"/>
    </source>
</evidence>
<evidence type="ECO:0000256" key="7">
    <source>
        <dbReference type="ARBA" id="ARBA00022871"/>
    </source>
</evidence>
<dbReference type="Proteomes" id="UP001159363">
    <property type="component" value="Chromosome 7"/>
</dbReference>
<keyword evidence="3 14" id="KW-0245">EGF-like domain</keyword>
<evidence type="ECO:0000256" key="16">
    <source>
        <dbReference type="SAM" id="Phobius"/>
    </source>
</evidence>
<dbReference type="SMART" id="SM00181">
    <property type="entry name" value="EGF"/>
    <property type="match status" value="3"/>
</dbReference>
<keyword evidence="9 16" id="KW-0472">Membrane</keyword>
<feature type="domain" description="EGF-like" evidence="17">
    <location>
        <begin position="371"/>
        <end position="407"/>
    </location>
</feature>
<dbReference type="EMBL" id="JARBHB010000008">
    <property type="protein sequence ID" value="KAJ8877565.1"/>
    <property type="molecule type" value="Genomic_DNA"/>
</dbReference>
<evidence type="ECO:0000256" key="13">
    <source>
        <dbReference type="ARBA" id="ARBA00040020"/>
    </source>
</evidence>
<dbReference type="Gene3D" id="2.10.25.10">
    <property type="entry name" value="Laminin"/>
    <property type="match status" value="3"/>
</dbReference>
<dbReference type="InterPro" id="IPR032485">
    <property type="entry name" value="LRP1-like_beta_prop"/>
</dbReference>
<dbReference type="PROSITE" id="PS01186">
    <property type="entry name" value="EGF_2"/>
    <property type="match status" value="1"/>
</dbReference>
<evidence type="ECO:0000256" key="12">
    <source>
        <dbReference type="ARBA" id="ARBA00038070"/>
    </source>
</evidence>
<evidence type="ECO:0000256" key="10">
    <source>
        <dbReference type="ARBA" id="ARBA00023157"/>
    </source>
</evidence>
<keyword evidence="16" id="KW-1133">Transmembrane helix</keyword>
<gene>
    <name evidence="18" type="ORF">PR048_022020</name>
</gene>
<dbReference type="PROSITE" id="PS50026">
    <property type="entry name" value="EGF_3"/>
    <property type="match status" value="2"/>
</dbReference>
<evidence type="ECO:0000256" key="1">
    <source>
        <dbReference type="ARBA" id="ARBA00004251"/>
    </source>
</evidence>
<evidence type="ECO:0000256" key="14">
    <source>
        <dbReference type="PROSITE-ProRule" id="PRU00076"/>
    </source>
</evidence>
<keyword evidence="10 14" id="KW-1015">Disulfide bond</keyword>
<protein>
    <recommendedName>
        <fullName evidence="13">Protein cueball</fullName>
    </recommendedName>
</protein>
<keyword evidence="4" id="KW-0732">Signal</keyword>
<dbReference type="InterPro" id="IPR011042">
    <property type="entry name" value="6-blade_b-propeller_TolB-like"/>
</dbReference>
<sequence>MWWCYVFSSEVAVGSEEGELIFTGAARPQSIKFFYDTTSLAFDSRQQILFIGTEDRHNFKVTIYSVDLAKDKKPVPIVQKRGKEIPGVAYDGVDNVLYWTDTRAIYRMKLDTNATLELFLSFESGEKPWYLYWTNRNHKNPSIERVKLDGTDRKVLVTEGLFMPVGLAVDQETEKLFWCDNQENINYRIECSNLDGTSQKTLVSGTHHHTNGIAVGSRNVYWSDSENRKVWSIPKATDVDPEITEVDYLAGYGLQGIVAWSDGENLDDNLCYKKPPTLEAASKSFVGMTAALSQSITDIKQHDYVELYCLNGGTIMSEDNVPLCHCQLGYSGTRCEVSVCHNFCMNGRCHVDESNKASCICEKEYRGINCERHKCEDFCLHEGKCYLGQLEEPKCRCKDGYMGRRCEELVGLDQLCVEFCTKGHIAVLAAKLCSCSDTSGLTSLPSGSDNETWNEQKAEGRLADLCSRDGPQNWMFIMMVCSSIFLVIIIGILLLKICHLRRRPRIKKRIIVNKNVAPLTSRPPSSGEQCEITIENCCNMNVCETPCFEPQLRSSKSSSKSDERRNLLVNMEEGVCSPPVQQKQY</sequence>
<comment type="similarity">
    <text evidence="12">Belongs to the cueball family.</text>
</comment>
<dbReference type="PROSITE" id="PS00022">
    <property type="entry name" value="EGF_1"/>
    <property type="match status" value="1"/>
</dbReference>
<dbReference type="SUPFAM" id="SSF63825">
    <property type="entry name" value="YWTD domain"/>
    <property type="match status" value="1"/>
</dbReference>
<keyword evidence="7" id="KW-0744">Spermatogenesis</keyword>
<accession>A0ABQ9GZX0</accession>
<dbReference type="InterPro" id="IPR000033">
    <property type="entry name" value="LDLR_classB_rpt"/>
</dbReference>
<feature type="domain" description="EGF-like" evidence="17">
    <location>
        <begin position="301"/>
        <end position="336"/>
    </location>
</feature>
<dbReference type="SMART" id="SM00135">
    <property type="entry name" value="LY"/>
    <property type="match status" value="4"/>
</dbReference>
<dbReference type="InterPro" id="IPR000742">
    <property type="entry name" value="EGF"/>
</dbReference>
<feature type="disulfide bond" evidence="14">
    <location>
        <begin position="375"/>
        <end position="385"/>
    </location>
</feature>
<evidence type="ECO:0000256" key="4">
    <source>
        <dbReference type="ARBA" id="ARBA00022729"/>
    </source>
</evidence>
<proteinExistence type="inferred from homology"/>
<evidence type="ECO:0000256" key="3">
    <source>
        <dbReference type="ARBA" id="ARBA00022536"/>
    </source>
</evidence>
<reference evidence="18 19" key="1">
    <citation type="submission" date="2023-02" db="EMBL/GenBank/DDBJ databases">
        <title>LHISI_Scaffold_Assembly.</title>
        <authorList>
            <person name="Stuart O.P."/>
            <person name="Cleave R."/>
            <person name="Magrath M.J.L."/>
            <person name="Mikheyev A.S."/>
        </authorList>
    </citation>
    <scope>NUCLEOTIDE SEQUENCE [LARGE SCALE GENOMIC DNA]</scope>
    <source>
        <strain evidence="18">Daus_M_001</strain>
        <tissue evidence="18">Leg muscle</tissue>
    </source>
</reference>
<evidence type="ECO:0000256" key="9">
    <source>
        <dbReference type="ARBA" id="ARBA00023136"/>
    </source>
</evidence>
<evidence type="ECO:0000256" key="5">
    <source>
        <dbReference type="ARBA" id="ARBA00022737"/>
    </source>
</evidence>
<feature type="transmembrane region" description="Helical" evidence="16">
    <location>
        <begin position="474"/>
        <end position="498"/>
    </location>
</feature>
<evidence type="ECO:0000256" key="6">
    <source>
        <dbReference type="ARBA" id="ARBA00022782"/>
    </source>
</evidence>
<dbReference type="PROSITE" id="PS51120">
    <property type="entry name" value="LDLRB"/>
    <property type="match status" value="2"/>
</dbReference>
<dbReference type="InterPro" id="IPR050778">
    <property type="entry name" value="Cueball_EGF_LRP_Nidogen"/>
</dbReference>
<evidence type="ECO:0000256" key="15">
    <source>
        <dbReference type="PROSITE-ProRule" id="PRU00461"/>
    </source>
</evidence>
<comment type="subcellular location">
    <subcellularLocation>
        <location evidence="1">Cell membrane</location>
        <topology evidence="1">Single-pass type I membrane protein</topology>
    </subcellularLocation>
</comment>
<evidence type="ECO:0000256" key="8">
    <source>
        <dbReference type="ARBA" id="ARBA00022943"/>
    </source>
</evidence>
<comment type="caution">
    <text evidence="14">Lacks conserved residue(s) required for the propagation of feature annotation.</text>
</comment>
<dbReference type="PANTHER" id="PTHR46513">
    <property type="entry name" value="VITELLOGENIN RECEPTOR-LIKE PROTEIN-RELATED-RELATED"/>
    <property type="match status" value="1"/>
</dbReference>
<evidence type="ECO:0000256" key="2">
    <source>
        <dbReference type="ARBA" id="ARBA00022475"/>
    </source>
</evidence>
<keyword evidence="11" id="KW-0325">Glycoprotein</keyword>
<keyword evidence="8" id="KW-0896">Oogenesis</keyword>
<feature type="repeat" description="LDL-receptor class B" evidence="15">
    <location>
        <begin position="129"/>
        <end position="173"/>
    </location>
</feature>
<evidence type="ECO:0000313" key="18">
    <source>
        <dbReference type="EMBL" id="KAJ8877565.1"/>
    </source>
</evidence>
<name>A0ABQ9GZX0_9NEOP</name>
<dbReference type="Gene3D" id="2.120.10.30">
    <property type="entry name" value="TolB, C-terminal domain"/>
    <property type="match status" value="1"/>
</dbReference>
<organism evidence="18 19">
    <name type="scientific">Dryococelus australis</name>
    <dbReference type="NCBI Taxonomy" id="614101"/>
    <lineage>
        <taxon>Eukaryota</taxon>
        <taxon>Metazoa</taxon>
        <taxon>Ecdysozoa</taxon>
        <taxon>Arthropoda</taxon>
        <taxon>Hexapoda</taxon>
        <taxon>Insecta</taxon>
        <taxon>Pterygota</taxon>
        <taxon>Neoptera</taxon>
        <taxon>Polyneoptera</taxon>
        <taxon>Phasmatodea</taxon>
        <taxon>Verophasmatodea</taxon>
        <taxon>Anareolatae</taxon>
        <taxon>Phasmatidae</taxon>
        <taxon>Eurycanthinae</taxon>
        <taxon>Dryococelus</taxon>
    </lineage>
</organism>
<keyword evidence="16" id="KW-0812">Transmembrane</keyword>
<keyword evidence="19" id="KW-1185">Reference proteome</keyword>
<dbReference type="Pfam" id="PF16472">
    <property type="entry name" value="DUF5050"/>
    <property type="match status" value="1"/>
</dbReference>
<feature type="repeat" description="LDL-receptor class B" evidence="15">
    <location>
        <begin position="174"/>
        <end position="219"/>
    </location>
</feature>
<feature type="disulfide bond" evidence="14">
    <location>
        <begin position="326"/>
        <end position="335"/>
    </location>
</feature>
<feature type="disulfide bond" evidence="14">
    <location>
        <begin position="397"/>
        <end position="406"/>
    </location>
</feature>
<dbReference type="SUPFAM" id="SSF57196">
    <property type="entry name" value="EGF/Laminin"/>
    <property type="match status" value="3"/>
</dbReference>
<keyword evidence="2" id="KW-1003">Cell membrane</keyword>
<evidence type="ECO:0000259" key="17">
    <source>
        <dbReference type="PROSITE" id="PS50026"/>
    </source>
</evidence>
<keyword evidence="5" id="KW-0677">Repeat</keyword>
<dbReference type="PANTHER" id="PTHR46513:SF42">
    <property type="entry name" value="PROTEIN CUEBALL"/>
    <property type="match status" value="1"/>
</dbReference>
<comment type="caution">
    <text evidence="18">The sequence shown here is derived from an EMBL/GenBank/DDBJ whole genome shotgun (WGS) entry which is preliminary data.</text>
</comment>
<keyword evidence="6" id="KW-0221">Differentiation</keyword>